<organism evidence="2 3">
    <name type="scientific">Gossypium arboreum</name>
    <name type="common">Tree cotton</name>
    <name type="synonym">Gossypium nanking</name>
    <dbReference type="NCBI Taxonomy" id="29729"/>
    <lineage>
        <taxon>Eukaryota</taxon>
        <taxon>Viridiplantae</taxon>
        <taxon>Streptophyta</taxon>
        <taxon>Embryophyta</taxon>
        <taxon>Tracheophyta</taxon>
        <taxon>Spermatophyta</taxon>
        <taxon>Magnoliopsida</taxon>
        <taxon>eudicotyledons</taxon>
        <taxon>Gunneridae</taxon>
        <taxon>Pentapetalae</taxon>
        <taxon>rosids</taxon>
        <taxon>malvids</taxon>
        <taxon>Malvales</taxon>
        <taxon>Malvaceae</taxon>
        <taxon>Malvoideae</taxon>
        <taxon>Gossypium</taxon>
    </lineage>
</organism>
<gene>
    <name evidence="2" type="ORF">PVK06_019928</name>
</gene>
<evidence type="ECO:0000313" key="2">
    <source>
        <dbReference type="EMBL" id="KAK5825124.1"/>
    </source>
</evidence>
<reference evidence="2 3" key="1">
    <citation type="submission" date="2023-03" db="EMBL/GenBank/DDBJ databases">
        <title>WGS of Gossypium arboreum.</title>
        <authorList>
            <person name="Yu D."/>
        </authorList>
    </citation>
    <scope>NUCLEOTIDE SEQUENCE [LARGE SCALE GENOMIC DNA]</scope>
    <source>
        <tissue evidence="2">Leaf</tissue>
    </source>
</reference>
<protein>
    <submittedName>
        <fullName evidence="2">Uncharacterized protein</fullName>
    </submittedName>
</protein>
<feature type="compositionally biased region" description="Polar residues" evidence="1">
    <location>
        <begin position="1"/>
        <end position="12"/>
    </location>
</feature>
<proteinExistence type="predicted"/>
<dbReference type="Proteomes" id="UP001358586">
    <property type="component" value="Chromosome 6"/>
</dbReference>
<accession>A0ABR0PL06</accession>
<keyword evidence="3" id="KW-1185">Reference proteome</keyword>
<sequence length="50" mass="5552">MGISIPINTENNPQRDRKENANAIALRSGKTLGNSDKPINKEDDELKTED</sequence>
<evidence type="ECO:0000313" key="3">
    <source>
        <dbReference type="Proteomes" id="UP001358586"/>
    </source>
</evidence>
<name>A0ABR0PL06_GOSAR</name>
<dbReference type="EMBL" id="JARKNE010000006">
    <property type="protein sequence ID" value="KAK5825124.1"/>
    <property type="molecule type" value="Genomic_DNA"/>
</dbReference>
<evidence type="ECO:0000256" key="1">
    <source>
        <dbReference type="SAM" id="MobiDB-lite"/>
    </source>
</evidence>
<feature type="region of interest" description="Disordered" evidence="1">
    <location>
        <begin position="1"/>
        <end position="50"/>
    </location>
</feature>
<comment type="caution">
    <text evidence="2">The sequence shown here is derived from an EMBL/GenBank/DDBJ whole genome shotgun (WGS) entry which is preliminary data.</text>
</comment>